<comment type="similarity">
    <text evidence="3">Belongs to the metallo-dependent hydrolases superfamily. Phosphotriesterase family.</text>
</comment>
<gene>
    <name evidence="4" type="ORF">ACFO3E_16195</name>
</gene>
<dbReference type="SUPFAM" id="SSF51556">
    <property type="entry name" value="Metallo-dependent hydrolases"/>
    <property type="match status" value="1"/>
</dbReference>
<reference evidence="5" key="1">
    <citation type="journal article" date="2019" name="Int. J. Syst. Evol. Microbiol.">
        <title>The Global Catalogue of Microorganisms (GCM) 10K type strain sequencing project: providing services to taxonomists for standard genome sequencing and annotation.</title>
        <authorList>
            <consortium name="The Broad Institute Genomics Platform"/>
            <consortium name="The Broad Institute Genome Sequencing Center for Infectious Disease"/>
            <person name="Wu L."/>
            <person name="Ma J."/>
        </authorList>
    </citation>
    <scope>NUCLEOTIDE SEQUENCE [LARGE SCALE GENOMIC DNA]</scope>
    <source>
        <strain evidence="5">NBRC 103632</strain>
    </source>
</reference>
<keyword evidence="5" id="KW-1185">Reference proteome</keyword>
<evidence type="ECO:0000256" key="2">
    <source>
        <dbReference type="ARBA" id="ARBA00022801"/>
    </source>
</evidence>
<keyword evidence="1" id="KW-0479">Metal-binding</keyword>
<accession>A0ABV9F1F4</accession>
<dbReference type="Pfam" id="PF02126">
    <property type="entry name" value="PTE"/>
    <property type="match status" value="1"/>
</dbReference>
<evidence type="ECO:0000256" key="1">
    <source>
        <dbReference type="ARBA" id="ARBA00022723"/>
    </source>
</evidence>
<dbReference type="InterPro" id="IPR001559">
    <property type="entry name" value="Phosphotriesterase"/>
</dbReference>
<evidence type="ECO:0000313" key="4">
    <source>
        <dbReference type="EMBL" id="MFC4595701.1"/>
    </source>
</evidence>
<dbReference type="Proteomes" id="UP001595957">
    <property type="component" value="Unassembled WGS sequence"/>
</dbReference>
<dbReference type="PIRSF" id="PIRSF016839">
    <property type="entry name" value="PhP"/>
    <property type="match status" value="1"/>
</dbReference>
<dbReference type="PANTHER" id="PTHR10819">
    <property type="entry name" value="PHOSPHOTRIESTERASE-RELATED"/>
    <property type="match status" value="1"/>
</dbReference>
<sequence length="325" mass="35723">MRINTVTGSIGTDELGRTLIHEHVLIATPGWFMDARRPAFQRREAIERAVDAFQQLHAYGVRTVVDPCPVDLGRDVEMYEEVSRKTGIRLIAATGAYTEAQGIPHTLRSMSEEEIADSFIREIEDGVGDTGIRCGIIKVATGRGQVTDYERKVISAATRAAKATGVPILAHTDGCTCGHEQIDIVTGGGLSSSSLIVGHSCDQDVPDYQRSLAERGAYVGFDRFGLEIEVTDAVRARNLAALAQAGHQERILVSHDAVACWKGRAGKVEPEVLEAAHPNWRMTHFFENVIPELRRLGMSDADFTDITVTNPRRYFEEAHRHAYAG</sequence>
<keyword evidence="2" id="KW-0378">Hydrolase</keyword>
<dbReference type="RefSeq" id="WP_380806207.1">
    <property type="nucleotide sequence ID" value="NZ_JBHSFZ010000058.1"/>
</dbReference>
<dbReference type="PANTHER" id="PTHR10819:SF3">
    <property type="entry name" value="PHOSPHOTRIESTERASE-RELATED PROTEIN"/>
    <property type="match status" value="1"/>
</dbReference>
<evidence type="ECO:0000313" key="5">
    <source>
        <dbReference type="Proteomes" id="UP001595957"/>
    </source>
</evidence>
<dbReference type="InterPro" id="IPR017947">
    <property type="entry name" value="AryldialkylPase_Zn-BS"/>
</dbReference>
<dbReference type="EMBL" id="JBHSFZ010000058">
    <property type="protein sequence ID" value="MFC4595701.1"/>
    <property type="molecule type" value="Genomic_DNA"/>
</dbReference>
<name>A0ABV9F1F4_9SPHN</name>
<organism evidence="4 5">
    <name type="scientific">Sphingobium tyrosinilyticum</name>
    <dbReference type="NCBI Taxonomy" id="2715436"/>
    <lineage>
        <taxon>Bacteria</taxon>
        <taxon>Pseudomonadati</taxon>
        <taxon>Pseudomonadota</taxon>
        <taxon>Alphaproteobacteria</taxon>
        <taxon>Sphingomonadales</taxon>
        <taxon>Sphingomonadaceae</taxon>
        <taxon>Sphingobium</taxon>
    </lineage>
</organism>
<dbReference type="PROSITE" id="PS51347">
    <property type="entry name" value="PHOSPHOTRIESTERASE_2"/>
    <property type="match status" value="1"/>
</dbReference>
<dbReference type="Gene3D" id="3.20.20.140">
    <property type="entry name" value="Metal-dependent hydrolases"/>
    <property type="match status" value="1"/>
</dbReference>
<protein>
    <submittedName>
        <fullName evidence="4">Phosphotriesterase</fullName>
    </submittedName>
</protein>
<evidence type="ECO:0000256" key="3">
    <source>
        <dbReference type="PROSITE-ProRule" id="PRU00679"/>
    </source>
</evidence>
<proteinExistence type="inferred from homology"/>
<dbReference type="PROSITE" id="PS01322">
    <property type="entry name" value="PHOSPHOTRIESTERASE_1"/>
    <property type="match status" value="1"/>
</dbReference>
<dbReference type="InterPro" id="IPR032466">
    <property type="entry name" value="Metal_Hydrolase"/>
</dbReference>
<feature type="modified residue" description="N6-carboxylysine" evidence="3">
    <location>
        <position position="138"/>
    </location>
</feature>
<comment type="caution">
    <text evidence="4">The sequence shown here is derived from an EMBL/GenBank/DDBJ whole genome shotgun (WGS) entry which is preliminary data.</text>
</comment>